<dbReference type="PANTHER" id="PTHR34983">
    <property type="entry name" value="ARABINOGALACTAN ENDO-BETA-1,4-GALACTANASE A"/>
    <property type="match status" value="1"/>
</dbReference>
<keyword evidence="8" id="KW-1185">Reference proteome</keyword>
<dbReference type="InterPro" id="IPR017853">
    <property type="entry name" value="GH"/>
</dbReference>
<comment type="similarity">
    <text evidence="2 6">Belongs to the glycosyl hydrolase 53 family.</text>
</comment>
<evidence type="ECO:0000256" key="3">
    <source>
        <dbReference type="ARBA" id="ARBA00012556"/>
    </source>
</evidence>
<evidence type="ECO:0000256" key="6">
    <source>
        <dbReference type="RuleBase" id="RU361192"/>
    </source>
</evidence>
<reference evidence="7 8" key="1">
    <citation type="submission" date="2018-04" db="EMBL/GenBank/DDBJ databases">
        <title>Genome sequencing of Flavobacterium sp. HYN0048.</title>
        <authorList>
            <person name="Yi H."/>
            <person name="Baek C."/>
        </authorList>
    </citation>
    <scope>NUCLEOTIDE SEQUENCE [LARGE SCALE GENOMIC DNA]</scope>
    <source>
        <strain evidence="7 8">HYN0048</strain>
    </source>
</reference>
<dbReference type="RefSeq" id="WP_108370066.1">
    <property type="nucleotide sequence ID" value="NZ_CP028811.1"/>
</dbReference>
<keyword evidence="4 6" id="KW-0378">Hydrolase</keyword>
<dbReference type="Gene3D" id="3.20.20.80">
    <property type="entry name" value="Glycosidases"/>
    <property type="match status" value="1"/>
</dbReference>
<gene>
    <name evidence="7" type="ORF">HYN48_04915</name>
</gene>
<feature type="chain" id="PRO_5015367580" description="Arabinogalactan endo-beta-1,4-galactanase" evidence="6">
    <location>
        <begin position="22"/>
        <end position="357"/>
    </location>
</feature>
<accession>A0A2S0RFI8</accession>
<dbReference type="EC" id="3.2.1.89" evidence="3 6"/>
<proteinExistence type="inferred from homology"/>
<comment type="catalytic activity">
    <reaction evidence="1 6">
        <text>The enzyme specifically hydrolyzes (1-&gt;4)-beta-D-galactosidic linkages in type I arabinogalactans.</text>
        <dbReference type="EC" id="3.2.1.89"/>
    </reaction>
</comment>
<organism evidence="7 8">
    <name type="scientific">Flavobacterium magnum</name>
    <dbReference type="NCBI Taxonomy" id="2162713"/>
    <lineage>
        <taxon>Bacteria</taxon>
        <taxon>Pseudomonadati</taxon>
        <taxon>Bacteroidota</taxon>
        <taxon>Flavobacteriia</taxon>
        <taxon>Flavobacteriales</taxon>
        <taxon>Flavobacteriaceae</taxon>
        <taxon>Flavobacterium</taxon>
    </lineage>
</organism>
<dbReference type="PANTHER" id="PTHR34983:SF1">
    <property type="entry name" value="ARABINOGALACTAN ENDO-BETA-1,4-GALACTANASE A"/>
    <property type="match status" value="1"/>
</dbReference>
<dbReference type="GO" id="GO:0045490">
    <property type="term" value="P:pectin catabolic process"/>
    <property type="evidence" value="ECO:0007669"/>
    <property type="project" value="TreeGrafter"/>
</dbReference>
<dbReference type="SUPFAM" id="SSF51445">
    <property type="entry name" value="(Trans)glycosidases"/>
    <property type="match status" value="1"/>
</dbReference>
<keyword evidence="5 6" id="KW-0326">Glycosidase</keyword>
<dbReference type="InterPro" id="IPR011683">
    <property type="entry name" value="Glyco_hydro_53"/>
</dbReference>
<protein>
    <recommendedName>
        <fullName evidence="3 6">Arabinogalactan endo-beta-1,4-galactanase</fullName>
        <ecNumber evidence="3 6">3.2.1.89</ecNumber>
    </recommendedName>
</protein>
<evidence type="ECO:0000256" key="4">
    <source>
        <dbReference type="ARBA" id="ARBA00022801"/>
    </source>
</evidence>
<feature type="signal peptide" evidence="6">
    <location>
        <begin position="1"/>
        <end position="21"/>
    </location>
</feature>
<dbReference type="EMBL" id="CP028811">
    <property type="protein sequence ID" value="AWA29482.1"/>
    <property type="molecule type" value="Genomic_DNA"/>
</dbReference>
<dbReference type="OrthoDB" id="9768786at2"/>
<dbReference type="AlphaFoldDB" id="A0A2S0RFI8"/>
<sequence length="357" mass="38890">MKMKIIALLAFAATFAASCSGDDKKTIENPAVEEFIRAADMSTLPEAENSGAVYKSNGQPEDPLTTLKNAGCNTIRIRLWKDPGTSHSGMAEVKAFAARVKNAGMKVWLTVHYSDTWADPGNQTTPAAWQNLGFDDLKTAVSAYTATVIDEIQPDIFQIGNETNDGFLWPKGKLTTNEAQYLQLAAAVSNTIRTKAPNTKIMLHFAGITGADWFFGKVSGIDYDYIGLSYYPVWHGKNLTALKNTIESLGATYGKKVIIAETAYPFTLQWSDWTNNIVGLEEQLIPGFPATPTGQSGFLSALKNTVQSTSKGFGFAYWGGEWVSFRGAEATNGSTFENQALWDFDHNALPVMAAFAE</sequence>
<dbReference type="KEGG" id="fmg:HYN48_04915"/>
<evidence type="ECO:0000313" key="7">
    <source>
        <dbReference type="EMBL" id="AWA29482.1"/>
    </source>
</evidence>
<dbReference type="GO" id="GO:0015926">
    <property type="term" value="F:glucosidase activity"/>
    <property type="evidence" value="ECO:0007669"/>
    <property type="project" value="InterPro"/>
</dbReference>
<dbReference type="Proteomes" id="UP000244193">
    <property type="component" value="Chromosome"/>
</dbReference>
<evidence type="ECO:0000256" key="1">
    <source>
        <dbReference type="ARBA" id="ARBA00001695"/>
    </source>
</evidence>
<keyword evidence="6" id="KW-0732">Signal</keyword>
<evidence type="ECO:0000256" key="2">
    <source>
        <dbReference type="ARBA" id="ARBA00010687"/>
    </source>
</evidence>
<evidence type="ECO:0000313" key="8">
    <source>
        <dbReference type="Proteomes" id="UP000244193"/>
    </source>
</evidence>
<dbReference type="PROSITE" id="PS51257">
    <property type="entry name" value="PROKAR_LIPOPROTEIN"/>
    <property type="match status" value="1"/>
</dbReference>
<name>A0A2S0RFI8_9FLAO</name>
<evidence type="ECO:0000256" key="5">
    <source>
        <dbReference type="ARBA" id="ARBA00023295"/>
    </source>
</evidence>
<dbReference type="GO" id="GO:0031218">
    <property type="term" value="F:arabinogalactan endo-1,4-beta-galactosidase activity"/>
    <property type="evidence" value="ECO:0007669"/>
    <property type="project" value="UniProtKB-EC"/>
</dbReference>
<dbReference type="Pfam" id="PF07745">
    <property type="entry name" value="Glyco_hydro_53"/>
    <property type="match status" value="1"/>
</dbReference>